<dbReference type="InterPro" id="IPR003004">
    <property type="entry name" value="GspF/PilC"/>
</dbReference>
<feature type="domain" description="Type II secretion system protein GspF" evidence="8">
    <location>
        <begin position="5"/>
        <end position="118"/>
    </location>
</feature>
<evidence type="ECO:0000256" key="5">
    <source>
        <dbReference type="ARBA" id="ARBA00022989"/>
    </source>
</evidence>
<dbReference type="Proteomes" id="UP000823963">
    <property type="component" value="Unassembled WGS sequence"/>
</dbReference>
<dbReference type="GO" id="GO:0005886">
    <property type="term" value="C:plasma membrane"/>
    <property type="evidence" value="ECO:0007669"/>
    <property type="project" value="UniProtKB-SubCell"/>
</dbReference>
<comment type="subcellular location">
    <subcellularLocation>
        <location evidence="1">Cell membrane</location>
        <topology evidence="1">Multi-pass membrane protein</topology>
    </subcellularLocation>
</comment>
<keyword evidence="3" id="KW-1003">Cell membrane</keyword>
<dbReference type="InterPro" id="IPR018076">
    <property type="entry name" value="T2SS_GspF_dom"/>
</dbReference>
<reference evidence="9" key="2">
    <citation type="submission" date="2021-04" db="EMBL/GenBank/DDBJ databases">
        <authorList>
            <person name="Gilroy R."/>
        </authorList>
    </citation>
    <scope>NUCLEOTIDE SEQUENCE</scope>
    <source>
        <strain evidence="9">6627</strain>
    </source>
</reference>
<feature type="transmembrane region" description="Helical" evidence="7">
    <location>
        <begin position="140"/>
        <end position="165"/>
    </location>
</feature>
<feature type="domain" description="Type II secretion system protein GspF" evidence="8">
    <location>
        <begin position="200"/>
        <end position="319"/>
    </location>
</feature>
<accession>A0A9D1UX41</accession>
<dbReference type="NCBIfam" id="NF041012">
    <property type="entry name" value="T4P_ComGB"/>
    <property type="match status" value="1"/>
</dbReference>
<evidence type="ECO:0000256" key="2">
    <source>
        <dbReference type="ARBA" id="ARBA00005745"/>
    </source>
</evidence>
<comment type="caution">
    <text evidence="9">The sequence shown here is derived from an EMBL/GenBank/DDBJ whole genome shotgun (WGS) entry which is preliminary data.</text>
</comment>
<comment type="similarity">
    <text evidence="2">Belongs to the GSP F family.</text>
</comment>
<evidence type="ECO:0000256" key="4">
    <source>
        <dbReference type="ARBA" id="ARBA00022692"/>
    </source>
</evidence>
<dbReference type="AlphaFoldDB" id="A0A9D1UX41"/>
<dbReference type="Pfam" id="PF00482">
    <property type="entry name" value="T2SSF"/>
    <property type="match status" value="2"/>
</dbReference>
<dbReference type="InterPro" id="IPR047692">
    <property type="entry name" value="T4P_ComGB"/>
</dbReference>
<dbReference type="EMBL" id="DXFP01000042">
    <property type="protein sequence ID" value="HIX02062.1"/>
    <property type="molecule type" value="Genomic_DNA"/>
</dbReference>
<evidence type="ECO:0000259" key="8">
    <source>
        <dbReference type="Pfam" id="PF00482"/>
    </source>
</evidence>
<name>A0A9D1UX41_9LACO</name>
<dbReference type="Gene3D" id="1.20.81.30">
    <property type="entry name" value="Type II secretion system (T2SS), domain F"/>
    <property type="match status" value="2"/>
</dbReference>
<keyword evidence="4 7" id="KW-0812">Transmembrane</keyword>
<feature type="transmembrane region" description="Helical" evidence="7">
    <location>
        <begin position="293"/>
        <end position="318"/>
    </location>
</feature>
<sequence length="329" mass="38358">MQNNFFETLADLLKSGFSLKQSIQNISILYPKMANDLEKISVQLNQGRRFSACIQKFVSNTTYNQIAVAEEHGQLERSVVQLGKYLRGKMNQKEKLIGVLIYPILLIFLLTIMIFIFAKWLNPTLASINFNNQKNFFDTIYYQAIKTVIICIILGGIVYSIRIIFWWKKQKQITRHIWYSQLPLIGNIYRNFSYYYLSFNLALLLKSGMNLQEVCLFLGRFSQNSLMYQLGEDLRRHLLEGKKISSFIRKYPFLPPELVIFFNKGQTNAELSQDLLIYSQTTYQRLMRSIDNLINLVQPLSFLVIAIIIIVIYLSILIPMYSNLGGVYQ</sequence>
<protein>
    <submittedName>
        <fullName evidence="9">Type II secretion system F family protein</fullName>
    </submittedName>
</protein>
<evidence type="ECO:0000256" key="7">
    <source>
        <dbReference type="SAM" id="Phobius"/>
    </source>
</evidence>
<evidence type="ECO:0000256" key="3">
    <source>
        <dbReference type="ARBA" id="ARBA00022475"/>
    </source>
</evidence>
<dbReference type="PANTHER" id="PTHR30012:SF0">
    <property type="entry name" value="TYPE II SECRETION SYSTEM PROTEIN F-RELATED"/>
    <property type="match status" value="1"/>
</dbReference>
<organism evidence="9 10">
    <name type="scientific">Candidatus Ligilactobacillus excrementigallinarum</name>
    <dbReference type="NCBI Taxonomy" id="2838641"/>
    <lineage>
        <taxon>Bacteria</taxon>
        <taxon>Bacillati</taxon>
        <taxon>Bacillota</taxon>
        <taxon>Bacilli</taxon>
        <taxon>Lactobacillales</taxon>
        <taxon>Lactobacillaceae</taxon>
        <taxon>Ligilactobacillus</taxon>
    </lineage>
</organism>
<dbReference type="PANTHER" id="PTHR30012">
    <property type="entry name" value="GENERAL SECRETION PATHWAY PROTEIN"/>
    <property type="match status" value="1"/>
</dbReference>
<keyword evidence="6 7" id="KW-0472">Membrane</keyword>
<evidence type="ECO:0000256" key="6">
    <source>
        <dbReference type="ARBA" id="ARBA00023136"/>
    </source>
</evidence>
<keyword evidence="5 7" id="KW-1133">Transmembrane helix</keyword>
<evidence type="ECO:0000313" key="10">
    <source>
        <dbReference type="Proteomes" id="UP000823963"/>
    </source>
</evidence>
<gene>
    <name evidence="9" type="ORF">H9861_04835</name>
</gene>
<dbReference type="PRINTS" id="PR00812">
    <property type="entry name" value="BCTERIALGSPF"/>
</dbReference>
<proteinExistence type="inferred from homology"/>
<dbReference type="InterPro" id="IPR042094">
    <property type="entry name" value="T2SS_GspF_sf"/>
</dbReference>
<reference evidence="9" key="1">
    <citation type="journal article" date="2021" name="PeerJ">
        <title>Extensive microbial diversity within the chicken gut microbiome revealed by metagenomics and culture.</title>
        <authorList>
            <person name="Gilroy R."/>
            <person name="Ravi A."/>
            <person name="Getino M."/>
            <person name="Pursley I."/>
            <person name="Horton D.L."/>
            <person name="Alikhan N.F."/>
            <person name="Baker D."/>
            <person name="Gharbi K."/>
            <person name="Hall N."/>
            <person name="Watson M."/>
            <person name="Adriaenssens E.M."/>
            <person name="Foster-Nyarko E."/>
            <person name="Jarju S."/>
            <person name="Secka A."/>
            <person name="Antonio M."/>
            <person name="Oren A."/>
            <person name="Chaudhuri R.R."/>
            <person name="La Ragione R."/>
            <person name="Hildebrand F."/>
            <person name="Pallen M.J."/>
        </authorList>
    </citation>
    <scope>NUCLEOTIDE SEQUENCE</scope>
    <source>
        <strain evidence="9">6627</strain>
    </source>
</reference>
<feature type="transmembrane region" description="Helical" evidence="7">
    <location>
        <begin position="96"/>
        <end position="120"/>
    </location>
</feature>
<evidence type="ECO:0000313" key="9">
    <source>
        <dbReference type="EMBL" id="HIX02062.1"/>
    </source>
</evidence>
<evidence type="ECO:0000256" key="1">
    <source>
        <dbReference type="ARBA" id="ARBA00004651"/>
    </source>
</evidence>